<name>A0A0S8GGU6_UNCW3</name>
<keyword evidence="1" id="KW-0175">Coiled coil</keyword>
<organism evidence="2 3">
    <name type="scientific">candidate division WOR_3 bacterium SM23_60</name>
    <dbReference type="NCBI Taxonomy" id="1703780"/>
    <lineage>
        <taxon>Bacteria</taxon>
        <taxon>Bacteria division WOR-3</taxon>
    </lineage>
</organism>
<dbReference type="InterPro" id="IPR029787">
    <property type="entry name" value="Nucleotide_cyclase"/>
</dbReference>
<dbReference type="SUPFAM" id="SSF55073">
    <property type="entry name" value="Nucleotide cyclase"/>
    <property type="match status" value="1"/>
</dbReference>
<proteinExistence type="predicted"/>
<gene>
    <name evidence="2" type="ORF">AMJ87_05330</name>
</gene>
<evidence type="ECO:0000313" key="3">
    <source>
        <dbReference type="Proteomes" id="UP000051096"/>
    </source>
</evidence>
<dbReference type="AlphaFoldDB" id="A0A0S8GGU6"/>
<dbReference type="Proteomes" id="UP000051096">
    <property type="component" value="Unassembled WGS sequence"/>
</dbReference>
<evidence type="ECO:0000313" key="2">
    <source>
        <dbReference type="EMBL" id="KPK72245.1"/>
    </source>
</evidence>
<comment type="caution">
    <text evidence="2">The sequence shown here is derived from an EMBL/GenBank/DDBJ whole genome shotgun (WGS) entry which is preliminary data.</text>
</comment>
<accession>A0A0S8GGU6</accession>
<dbReference type="Gene3D" id="3.30.70.1230">
    <property type="entry name" value="Nucleotide cyclase"/>
    <property type="match status" value="1"/>
</dbReference>
<dbReference type="EMBL" id="LJUO01000037">
    <property type="protein sequence ID" value="KPK72245.1"/>
    <property type="molecule type" value="Genomic_DNA"/>
</dbReference>
<reference evidence="2 3" key="1">
    <citation type="journal article" date="2015" name="Microbiome">
        <title>Genomic resolution of linkages in carbon, nitrogen, and sulfur cycling among widespread estuary sediment bacteria.</title>
        <authorList>
            <person name="Baker B.J."/>
            <person name="Lazar C.S."/>
            <person name="Teske A.P."/>
            <person name="Dick G.J."/>
        </authorList>
    </citation>
    <scope>NUCLEOTIDE SEQUENCE [LARGE SCALE GENOMIC DNA]</scope>
    <source>
        <strain evidence="2">SM23_60</strain>
    </source>
</reference>
<sequence length="805" mass="93093">MERSDFEDVLVLETKYYKELADTYRDAATFNRYIPILKKVFEDDPFITALEQKGCKELVYLGRKIFALQEEFVSNYVQFLSDETQIDRWEHFFERYGRSLFEIYDKFVEGDGYKMVIFEIANRELLRDLLAKYTQTMSLETQTSVCERIGIVVNQLFTYMSNQLMQNRAITGTQITAAYKRIPLLPSRSYSNVMKLLRTRFLEKEMPGPLYSTLARHIAMSQYSDTKAEVMYILNRKVLLDRETLVEIFKSHFFIPDGETLAEVIALVKKKVPDMIRRAMQQRREIEEKVKQIRQKIKDTTETIRQQLLKLTEDFSTEEPIESMVKKLRRTLLADGFDLKVLKHQLQGHADREQELKALLNLRENDLAQFIPRREWDPFLMLVFMQHGSVDDNEMQTIIKDAMDEIKKDKDAVKVMNTYRTAGFLKEKYDTTAINKKFDIVTRELIAPLLQSFLLEEIIDYYPRVSEVVPTEGVRYLAEEAFAGRVSMIEKTIPVKRITESTSREAVLHFKNLVSALIYDVRGSTFMGTKLQDAKRESEIRNYFQESMLANVEKNGGIPIKDTGDGGIVLFAANRYDLINKKTLELAPGSVLPAVRCALEMVQGARSFVKENIYKYKDWFREAEKRTIDFEGATYATLPPAYQSIFQVGIGIASGVYPKEIYLEENAFGELDLTGMLVREANLYSRVRGREKSTVICDDATVYNLLLNADKFSFFSETGVKTETLGRDIEQGLDFWLNQKVSKRGFIIDLYKILCNKLGQEVVRPGSLKIMLGVFDITIDDTGEIKDEKGGRGKYLFELSTKAFE</sequence>
<feature type="coiled-coil region" evidence="1">
    <location>
        <begin position="276"/>
        <end position="303"/>
    </location>
</feature>
<evidence type="ECO:0000256" key="1">
    <source>
        <dbReference type="SAM" id="Coils"/>
    </source>
</evidence>
<protein>
    <submittedName>
        <fullName evidence="2">Uncharacterized protein</fullName>
    </submittedName>
</protein>